<protein>
    <submittedName>
        <fullName evidence="1">Uncharacterized protein</fullName>
    </submittedName>
</protein>
<keyword evidence="2" id="KW-1185">Reference proteome</keyword>
<proteinExistence type="predicted"/>
<sequence>MKMDIFDELFKACMGLEAVQNPQSKKAFDELVCLVPDSATAQDVKKFLSERDGQQLGPMAALLATHAGVLKIVRGVKNGEHDVEDNLRSTLIEVADLISAVILPVCDGASLEDDTTNYEALQRKADLGLVTIEEITKILPRGPSQLQASTHLRLAAFTNPTDPWISKPDCTYIRSNAFISFLDPQARERLITEDILTGFIRPLFSKSRPATVTASGRKAEFVEQSRYDSVADESPETKPWKYAHRYAVTMFGWAVKQADSKLLQKHWPLYTPVLLTLLDEPAPVDLKVRALGIFRAFWKRCPADLMQQTGLAEVFEQAVFPAVLYLPSLTPAEESLKILGAAYLALIEMADLDTYDLDEYLRPPSSKWGEGGGEGEQELMEAQRKLLDKIIREGVMVGYHHAKEHIRIVGLLCETLICIINGMGILAVKHLKDIMPMVSEILTDPFGTKHPPALLSAIKLLQAILRKCWPRIPHYCNEILKTLTLCWLNINVEDSLPSDNTTASEIKPELIKSARMLSAIMKAAQVDFSKRVDPLIEKEPELSKLFRAAK</sequence>
<comment type="caution">
    <text evidence="1">The sequence shown here is derived from an EMBL/GenBank/DDBJ whole genome shotgun (WGS) entry which is preliminary data.</text>
</comment>
<evidence type="ECO:0000313" key="2">
    <source>
        <dbReference type="Proteomes" id="UP001497680"/>
    </source>
</evidence>
<accession>A0ACC0CWJ0</accession>
<organism evidence="1 2">
    <name type="scientific">Hypoxylon rubiginosum</name>
    <dbReference type="NCBI Taxonomy" id="110542"/>
    <lineage>
        <taxon>Eukaryota</taxon>
        <taxon>Fungi</taxon>
        <taxon>Dikarya</taxon>
        <taxon>Ascomycota</taxon>
        <taxon>Pezizomycotina</taxon>
        <taxon>Sordariomycetes</taxon>
        <taxon>Xylariomycetidae</taxon>
        <taxon>Xylariales</taxon>
        <taxon>Hypoxylaceae</taxon>
        <taxon>Hypoxylon</taxon>
    </lineage>
</organism>
<gene>
    <name evidence="1" type="ORF">F4821DRAFT_165103</name>
</gene>
<evidence type="ECO:0000313" key="1">
    <source>
        <dbReference type="EMBL" id="KAI6084819.1"/>
    </source>
</evidence>
<dbReference type="Proteomes" id="UP001497680">
    <property type="component" value="Unassembled WGS sequence"/>
</dbReference>
<dbReference type="EMBL" id="MU394332">
    <property type="protein sequence ID" value="KAI6084819.1"/>
    <property type="molecule type" value="Genomic_DNA"/>
</dbReference>
<reference evidence="1 2" key="1">
    <citation type="journal article" date="2022" name="New Phytol.">
        <title>Ecological generalism drives hyperdiversity of secondary metabolite gene clusters in xylarialean endophytes.</title>
        <authorList>
            <person name="Franco M.E.E."/>
            <person name="Wisecaver J.H."/>
            <person name="Arnold A.E."/>
            <person name="Ju Y.M."/>
            <person name="Slot J.C."/>
            <person name="Ahrendt S."/>
            <person name="Moore L.P."/>
            <person name="Eastman K.E."/>
            <person name="Scott K."/>
            <person name="Konkel Z."/>
            <person name="Mondo S.J."/>
            <person name="Kuo A."/>
            <person name="Hayes R.D."/>
            <person name="Haridas S."/>
            <person name="Andreopoulos B."/>
            <person name="Riley R."/>
            <person name="LaButti K."/>
            <person name="Pangilinan J."/>
            <person name="Lipzen A."/>
            <person name="Amirebrahimi M."/>
            <person name="Yan J."/>
            <person name="Adam C."/>
            <person name="Keymanesh K."/>
            <person name="Ng V."/>
            <person name="Louie K."/>
            <person name="Northen T."/>
            <person name="Drula E."/>
            <person name="Henrissat B."/>
            <person name="Hsieh H.M."/>
            <person name="Youens-Clark K."/>
            <person name="Lutzoni F."/>
            <person name="Miadlikowska J."/>
            <person name="Eastwood D.C."/>
            <person name="Hamelin R.C."/>
            <person name="Grigoriev I.V."/>
            <person name="U'Ren J.M."/>
        </authorList>
    </citation>
    <scope>NUCLEOTIDE SEQUENCE [LARGE SCALE GENOMIC DNA]</scope>
    <source>
        <strain evidence="1 2">ER1909</strain>
    </source>
</reference>
<name>A0ACC0CWJ0_9PEZI</name>